<feature type="compositionally biased region" description="Polar residues" evidence="1">
    <location>
        <begin position="31"/>
        <end position="40"/>
    </location>
</feature>
<dbReference type="EnsemblProtists" id="EOD15263">
    <property type="protein sequence ID" value="EOD15263"/>
    <property type="gene ID" value="EMIHUDRAFT_370690"/>
</dbReference>
<dbReference type="GeneID" id="17261411"/>
<keyword evidence="3" id="KW-1185">Reference proteome</keyword>
<proteinExistence type="predicted"/>
<evidence type="ECO:0000313" key="2">
    <source>
        <dbReference type="EnsemblProtists" id="EOD15263"/>
    </source>
</evidence>
<evidence type="ECO:0000256" key="1">
    <source>
        <dbReference type="SAM" id="MobiDB-lite"/>
    </source>
</evidence>
<dbReference type="RefSeq" id="XP_005767692.1">
    <property type="nucleotide sequence ID" value="XM_005767635.1"/>
</dbReference>
<dbReference type="InterPro" id="IPR007347">
    <property type="entry name" value="SpoVS"/>
</dbReference>
<dbReference type="eggNOG" id="ENOG502SB5U">
    <property type="taxonomic scope" value="Eukaryota"/>
</dbReference>
<accession>A0A0D3IVH8</accession>
<evidence type="ECO:0000313" key="3">
    <source>
        <dbReference type="Proteomes" id="UP000013827"/>
    </source>
</evidence>
<dbReference type="AlphaFoldDB" id="A0A0D3IVH8"/>
<dbReference type="GO" id="GO:0003676">
    <property type="term" value="F:nucleic acid binding"/>
    <property type="evidence" value="ECO:0007669"/>
    <property type="project" value="InterPro"/>
</dbReference>
<evidence type="ECO:0008006" key="4">
    <source>
        <dbReference type="Google" id="ProtNLM"/>
    </source>
</evidence>
<reference evidence="2" key="2">
    <citation type="submission" date="2024-10" db="UniProtKB">
        <authorList>
            <consortium name="EnsemblProtists"/>
        </authorList>
    </citation>
    <scope>IDENTIFICATION</scope>
</reference>
<dbReference type="PaxDb" id="2903-EOD15263"/>
<protein>
    <recommendedName>
        <fullName evidence="4">Stage V sporulation protein S</fullName>
    </recommendedName>
</protein>
<dbReference type="Pfam" id="PF04232">
    <property type="entry name" value="SpoVS"/>
    <property type="match status" value="2"/>
</dbReference>
<dbReference type="Gene3D" id="3.30.110.20">
    <property type="entry name" value="Alba-like domain"/>
    <property type="match status" value="2"/>
</dbReference>
<reference evidence="3" key="1">
    <citation type="journal article" date="2013" name="Nature">
        <title>Pan genome of the phytoplankton Emiliania underpins its global distribution.</title>
        <authorList>
            <person name="Read B.A."/>
            <person name="Kegel J."/>
            <person name="Klute M.J."/>
            <person name="Kuo A."/>
            <person name="Lefebvre S.C."/>
            <person name="Maumus F."/>
            <person name="Mayer C."/>
            <person name="Miller J."/>
            <person name="Monier A."/>
            <person name="Salamov A."/>
            <person name="Young J."/>
            <person name="Aguilar M."/>
            <person name="Claverie J.M."/>
            <person name="Frickenhaus S."/>
            <person name="Gonzalez K."/>
            <person name="Herman E.K."/>
            <person name="Lin Y.C."/>
            <person name="Napier J."/>
            <person name="Ogata H."/>
            <person name="Sarno A.F."/>
            <person name="Shmutz J."/>
            <person name="Schroeder D."/>
            <person name="de Vargas C."/>
            <person name="Verret F."/>
            <person name="von Dassow P."/>
            <person name="Valentin K."/>
            <person name="Van de Peer Y."/>
            <person name="Wheeler G."/>
            <person name="Dacks J.B."/>
            <person name="Delwiche C.F."/>
            <person name="Dyhrman S.T."/>
            <person name="Glockner G."/>
            <person name="John U."/>
            <person name="Richards T."/>
            <person name="Worden A.Z."/>
            <person name="Zhang X."/>
            <person name="Grigoriev I.V."/>
            <person name="Allen A.E."/>
            <person name="Bidle K."/>
            <person name="Borodovsky M."/>
            <person name="Bowler C."/>
            <person name="Brownlee C."/>
            <person name="Cock J.M."/>
            <person name="Elias M."/>
            <person name="Gladyshev V.N."/>
            <person name="Groth M."/>
            <person name="Guda C."/>
            <person name="Hadaegh A."/>
            <person name="Iglesias-Rodriguez M.D."/>
            <person name="Jenkins J."/>
            <person name="Jones B.M."/>
            <person name="Lawson T."/>
            <person name="Leese F."/>
            <person name="Lindquist E."/>
            <person name="Lobanov A."/>
            <person name="Lomsadze A."/>
            <person name="Malik S.B."/>
            <person name="Marsh M.E."/>
            <person name="Mackinder L."/>
            <person name="Mock T."/>
            <person name="Mueller-Roeber B."/>
            <person name="Pagarete A."/>
            <person name="Parker M."/>
            <person name="Probert I."/>
            <person name="Quesneville H."/>
            <person name="Raines C."/>
            <person name="Rensing S.A."/>
            <person name="Riano-Pachon D.M."/>
            <person name="Richier S."/>
            <person name="Rokitta S."/>
            <person name="Shiraiwa Y."/>
            <person name="Soanes D.M."/>
            <person name="van der Giezen M."/>
            <person name="Wahlund T.M."/>
            <person name="Williams B."/>
            <person name="Wilson W."/>
            <person name="Wolfe G."/>
            <person name="Wurch L.L."/>
        </authorList>
    </citation>
    <scope>NUCLEOTIDE SEQUENCE</scope>
</reference>
<dbReference type="InterPro" id="IPR036882">
    <property type="entry name" value="Alba-like_dom_sf"/>
</dbReference>
<organism evidence="2 3">
    <name type="scientific">Emiliania huxleyi (strain CCMP1516)</name>
    <dbReference type="NCBI Taxonomy" id="280463"/>
    <lineage>
        <taxon>Eukaryota</taxon>
        <taxon>Haptista</taxon>
        <taxon>Haptophyta</taxon>
        <taxon>Prymnesiophyceae</taxon>
        <taxon>Isochrysidales</taxon>
        <taxon>Noelaerhabdaceae</taxon>
        <taxon>Emiliania</taxon>
    </lineage>
</organism>
<name>A0A0D3IVH8_EMIH1</name>
<dbReference type="PANTHER" id="PTHR35331:SF1">
    <property type="entry name" value="STAGE V SPORULATION PROTEIN S"/>
    <property type="match status" value="1"/>
</dbReference>
<feature type="region of interest" description="Disordered" evidence="1">
    <location>
        <begin position="1"/>
        <end position="41"/>
    </location>
</feature>
<sequence>MAARHASRRPNSGDSRPGSDFWDRIERGHNTTKMGGSTSSRDVAAQIAAQARAAVDPPTLQCIGPQSINQGLKAVCIARTYLQQSDESGESSHPDLVIYPEFIKISDGGEEELSGVNLRLSKRARRTTTDVKDGRTLKVGNSTDAKSLAGAIANCTREGSRVDLTAIGAGSVNQAIKAIAIARQYVEEEAIDLCCRPEFMEVEVESGEGTSTTSALRLLLLVEQT</sequence>
<dbReference type="KEGG" id="ehx:EMIHUDRAFT_370690"/>
<dbReference type="Proteomes" id="UP000013827">
    <property type="component" value="Unassembled WGS sequence"/>
</dbReference>
<dbReference type="OMA" id="FLEQDNY"/>
<dbReference type="HOGENOM" id="CLU_1279281_0_0_1"/>
<dbReference type="PANTHER" id="PTHR35331">
    <property type="entry name" value="STAGE V SPORULATION PROTEIN S"/>
    <property type="match status" value="1"/>
</dbReference>